<evidence type="ECO:0000313" key="3">
    <source>
        <dbReference type="Proteomes" id="UP000001982"/>
    </source>
</evidence>
<organism evidence="2 3">
    <name type="scientific">Shewanella denitrificans (strain OS217 / ATCC BAA-1090 / DSM 15013)</name>
    <dbReference type="NCBI Taxonomy" id="318161"/>
    <lineage>
        <taxon>Bacteria</taxon>
        <taxon>Pseudomonadati</taxon>
        <taxon>Pseudomonadota</taxon>
        <taxon>Gammaproteobacteria</taxon>
        <taxon>Alteromonadales</taxon>
        <taxon>Shewanellaceae</taxon>
        <taxon>Shewanella</taxon>
    </lineage>
</organism>
<dbReference type="eggNOG" id="COG0596">
    <property type="taxonomic scope" value="Bacteria"/>
</dbReference>
<dbReference type="PRINTS" id="PR00412">
    <property type="entry name" value="EPOXHYDRLASE"/>
</dbReference>
<dbReference type="EMBL" id="CP000302">
    <property type="protein sequence ID" value="ABE55096.1"/>
    <property type="molecule type" value="Genomic_DNA"/>
</dbReference>
<gene>
    <name evidence="2" type="ordered locus">Sden_1812</name>
</gene>
<dbReference type="Gene3D" id="3.40.50.1820">
    <property type="entry name" value="alpha/beta hydrolase"/>
    <property type="match status" value="1"/>
</dbReference>
<dbReference type="AlphaFoldDB" id="Q12N80"/>
<dbReference type="GO" id="GO:0016787">
    <property type="term" value="F:hydrolase activity"/>
    <property type="evidence" value="ECO:0007669"/>
    <property type="project" value="UniProtKB-KW"/>
</dbReference>
<dbReference type="PANTHER" id="PTHR43798">
    <property type="entry name" value="MONOACYLGLYCEROL LIPASE"/>
    <property type="match status" value="1"/>
</dbReference>
<sequence length="297" mass="32481">MTTHSHTLTIAGQPLHYTDQGQGNTLVFIHGLLGNKVQWQSQIDALKANYRCIAIDLWGHGDSQTMPENTANLKDIASQLLSMLTALNINSCSLISLGTGCAIASEMALLSPKNINALVMINGFIGFEPEVNCVKYQGMLDEVQLNNGISTALAKQIATLFFNTQAQKTAVKTDTVTNAVTNEIESASVDSQISDKAMAALAQQLTEINAVQLSALVKFVPMAIYKRDTLEDVERFCLPSLILASNNNKLRTPLEAYLMQDTLDGSQLTQIPNAGHWVHLEQAEQLKQLISQFLQQH</sequence>
<reference evidence="2 3" key="1">
    <citation type="submission" date="2006-03" db="EMBL/GenBank/DDBJ databases">
        <title>Complete sequence of Shewanella denitrificans OS217.</title>
        <authorList>
            <consortium name="US DOE Joint Genome Institute"/>
            <person name="Copeland A."/>
            <person name="Lucas S."/>
            <person name="Lapidus A."/>
            <person name="Barry K."/>
            <person name="Detter J.C."/>
            <person name="Glavina del Rio T."/>
            <person name="Hammon N."/>
            <person name="Israni S."/>
            <person name="Dalin E."/>
            <person name="Tice H."/>
            <person name="Pitluck S."/>
            <person name="Brettin T."/>
            <person name="Bruce D."/>
            <person name="Han C."/>
            <person name="Tapia R."/>
            <person name="Gilna P."/>
            <person name="Kiss H."/>
            <person name="Schmutz J."/>
            <person name="Larimer F."/>
            <person name="Land M."/>
            <person name="Hauser L."/>
            <person name="Kyrpides N."/>
            <person name="Lykidis A."/>
            <person name="Richardson P."/>
        </authorList>
    </citation>
    <scope>NUCLEOTIDE SEQUENCE [LARGE SCALE GENOMIC DNA]</scope>
    <source>
        <strain evidence="3">OS217 / ATCC BAA-1090 / DSM 15013</strain>
    </source>
</reference>
<dbReference type="RefSeq" id="WP_011496253.1">
    <property type="nucleotide sequence ID" value="NC_007954.1"/>
</dbReference>
<dbReference type="SUPFAM" id="SSF53474">
    <property type="entry name" value="alpha/beta-Hydrolases"/>
    <property type="match status" value="1"/>
</dbReference>
<dbReference type="KEGG" id="sdn:Sden_1812"/>
<dbReference type="Pfam" id="PF00561">
    <property type="entry name" value="Abhydrolase_1"/>
    <property type="match status" value="1"/>
</dbReference>
<name>Q12N80_SHEDO</name>
<dbReference type="InterPro" id="IPR029058">
    <property type="entry name" value="AB_hydrolase_fold"/>
</dbReference>
<dbReference type="InterPro" id="IPR000073">
    <property type="entry name" value="AB_hydrolase_1"/>
</dbReference>
<proteinExistence type="predicted"/>
<keyword evidence="3" id="KW-1185">Reference proteome</keyword>
<dbReference type="DNASU" id="4018295"/>
<protein>
    <submittedName>
        <fullName evidence="2">Alpha/beta hydrolase fold</fullName>
    </submittedName>
</protein>
<dbReference type="HOGENOM" id="CLU_020336_50_1_6"/>
<dbReference type="STRING" id="318161.Sden_1812"/>
<dbReference type="ESTHER" id="shedo-q12n80">
    <property type="family name" value="Epoxide_hydrolase"/>
</dbReference>
<dbReference type="OrthoDB" id="9779853at2"/>
<evidence type="ECO:0000313" key="2">
    <source>
        <dbReference type="EMBL" id="ABE55096.1"/>
    </source>
</evidence>
<evidence type="ECO:0000259" key="1">
    <source>
        <dbReference type="Pfam" id="PF00561"/>
    </source>
</evidence>
<keyword evidence="2" id="KW-0378">Hydrolase</keyword>
<dbReference type="InterPro" id="IPR050266">
    <property type="entry name" value="AB_hydrolase_sf"/>
</dbReference>
<dbReference type="InterPro" id="IPR000639">
    <property type="entry name" value="Epox_hydrolase-like"/>
</dbReference>
<dbReference type="Proteomes" id="UP000001982">
    <property type="component" value="Chromosome"/>
</dbReference>
<feature type="domain" description="AB hydrolase-1" evidence="1">
    <location>
        <begin position="25"/>
        <end position="281"/>
    </location>
</feature>
<accession>Q12N80</accession>
<dbReference type="PANTHER" id="PTHR43798:SF29">
    <property type="entry name" value="AB HYDROLASE-1 DOMAIN-CONTAINING PROTEIN"/>
    <property type="match status" value="1"/>
</dbReference>